<evidence type="ECO:0008006" key="3">
    <source>
        <dbReference type="Google" id="ProtNLM"/>
    </source>
</evidence>
<dbReference type="InterPro" id="IPR024747">
    <property type="entry name" value="Pyridox_Oxase-rel"/>
</dbReference>
<reference evidence="2" key="1">
    <citation type="submission" date="2016-10" db="EMBL/GenBank/DDBJ databases">
        <authorList>
            <person name="Varghese N."/>
            <person name="Submissions S."/>
        </authorList>
    </citation>
    <scope>NUCLEOTIDE SEQUENCE [LARGE SCALE GENOMIC DNA]</scope>
    <source>
        <strain evidence="2">DSM 24740</strain>
    </source>
</reference>
<dbReference type="InParanoid" id="A0A1H9CEG7"/>
<dbReference type="InterPro" id="IPR012349">
    <property type="entry name" value="Split_barrel_FMN-bd"/>
</dbReference>
<dbReference type="Gene3D" id="2.30.110.10">
    <property type="entry name" value="Electron Transport, Fmn-binding Protein, Chain A"/>
    <property type="match status" value="1"/>
</dbReference>
<dbReference type="AlphaFoldDB" id="A0A1H9CEG7"/>
<organism evidence="1 2">
    <name type="scientific">Neolewinella agarilytica</name>
    <dbReference type="NCBI Taxonomy" id="478744"/>
    <lineage>
        <taxon>Bacteria</taxon>
        <taxon>Pseudomonadati</taxon>
        <taxon>Bacteroidota</taxon>
        <taxon>Saprospiria</taxon>
        <taxon>Saprospirales</taxon>
        <taxon>Lewinellaceae</taxon>
        <taxon>Neolewinella</taxon>
    </lineage>
</organism>
<name>A0A1H9CEG7_9BACT</name>
<dbReference type="SUPFAM" id="SSF50475">
    <property type="entry name" value="FMN-binding split barrel"/>
    <property type="match status" value="1"/>
</dbReference>
<dbReference type="PANTHER" id="PTHR34071">
    <property type="entry name" value="5-NITROIMIDAZOLE ANTIBIOTICS RESISTANCE PROTEIN, NIMA-FAMILY-RELATED PROTEIN-RELATED"/>
    <property type="match status" value="1"/>
</dbReference>
<evidence type="ECO:0000313" key="2">
    <source>
        <dbReference type="Proteomes" id="UP000199021"/>
    </source>
</evidence>
<evidence type="ECO:0000313" key="1">
    <source>
        <dbReference type="EMBL" id="SEP99605.1"/>
    </source>
</evidence>
<sequence length="213" mass="23610">MNRDSRIVPSRYPKRAHHDPETIYPILDEALFCTMSFVHEGRVRSIPQSIVRVGDAVYFHASVGSHFFRSLAELEEVCITVTLADDIVVAKTAFNHSVNYRSVVMWGKPEVIDEHDEKYAAFKTLTEKMVPGSWDYLLPMTDKQMAKTMAIKVPITEASAKVRQGPPSDVESEEPIWTGLIPIKTVRGAPVPGPDAAGISLPAHLVSPTSVKE</sequence>
<proteinExistence type="predicted"/>
<dbReference type="RefSeq" id="WP_090166200.1">
    <property type="nucleotide sequence ID" value="NZ_FOFB01000004.1"/>
</dbReference>
<keyword evidence="2" id="KW-1185">Reference proteome</keyword>
<dbReference type="OrthoDB" id="116031at2"/>
<dbReference type="EMBL" id="FOFB01000004">
    <property type="protein sequence ID" value="SEP99605.1"/>
    <property type="molecule type" value="Genomic_DNA"/>
</dbReference>
<dbReference type="Proteomes" id="UP000199021">
    <property type="component" value="Unassembled WGS sequence"/>
</dbReference>
<dbReference type="PANTHER" id="PTHR34071:SF2">
    <property type="entry name" value="FLAVIN-NUCLEOTIDE-BINDING PROTEIN"/>
    <property type="match status" value="1"/>
</dbReference>
<gene>
    <name evidence="1" type="ORF">SAMN05444359_104169</name>
</gene>
<protein>
    <recommendedName>
        <fullName evidence="3">Nitroimidazol reductase NimA, pyridoxamine 5'-phosphate oxidase superfamily</fullName>
    </recommendedName>
</protein>
<dbReference type="Pfam" id="PF12900">
    <property type="entry name" value="Pyridox_ox_2"/>
    <property type="match status" value="1"/>
</dbReference>
<accession>A0A1H9CEG7</accession>